<sequence>MENTEKSSENSDKKSDIEEETISRNKRHSILKLPRSDDVNCVRSFRRVSFSSNFIKTFVTDEEKNTIWDNTIEENINTSSISLENENSSLKENEFNTTMLSDAMNVNEEDNDVSTGNVKFTENPSQSTHILKRTIGVSMSEELLIDKENIPLSINRMISTSEKVQGKIIQDISSDMKTGINLIKLVKPMNKWKRFKNNEATFKKSTESSEVFTDKSKNIEINEETDVDEMEITCQTGEISPNIVDDMKKNHQNFTFLSNETVNMDLTCQSIFKSVVEDMEIDSQRSYFGNLGDMEFTCTNPVLLRSNHDQSGKSLVKTLGVETSKLGDMKFTCTNPVLNRSNHDQRGRSMIRTPEVETSNLIDMEFSFTNPVSPRSNYDQREQSLIRTPELETTNLKDMEFTCTNPVLPWSKHDQREQSMIRTPEVETSNLRDMEFTCTNPVLPRSKHDQRGHSLIRTPELETTNLRDMEFTCTNLVLPRSKHDQRDQSLIRTPELETTNLKDMEFTCTNLVLPRSKHDQRDQSLIRTPELETTNLRDMEFTCTNLVLPRSKHDQRDQSLIRTPELETSNVGDMQFTYVNPALLQSNHGKSKQRVTKTSRVEPSNVGGMEFTCVNPVVLQSSHDQSKQRLTKTSRVEPSNVGDMEFTCVNPDVLQSSHDQSKQRLTKTSRVEPSNVGDKEFTCVNPVVLQSSHDQSKQRLTKKTSRVEPSNVGDMEFTRENPVVVQSSHDQNRQWLIGTPEVEPNNAGDNKSTCPSPVLQQSYHNLTRQRLTRPEAERSNAGNMEFTCANPVLPQPSNTECIEVIVNPIDPQLNEQNSQMLNETSVAELSNDSPRDFTYVKSVMSKSDHSHSKEFLIKTAGVEPKYDHSVRTSRSPVIKPNNGVNDYESNVKEYSTCADGTMQLINSASNIINARNSSACDNISFGDISKHQINVTYHVTSEEKPEKMDAAVAENDVDEKETVENKEPEDSFSNFCNESDTGNEILDQESSIVLLNDSSDSLPMDNETSKGNSHFEMNLAEEESGKALQQKEKPVYTRWNKAKFHSQVNEYLKEVMKKHAAAKLLPSPDNSKPNFHRIRLEEACCKFLEMHQLLTEKYRAFDEYRNKLLEEIQRSETSSQITENDSFMNEEVELGFPTIIEKIEEKAKMCDDCWKIIKLEHNMGHFTTFFEKLKLSVEYNAYNLVNNLSIESLLTDDSKPIAYFLQKEMLRSLSQDTICNSIGRHYNLLSLLDYIQMVMEKIKKYYKQIKDLEKDFQFTLTSSFIATSTILDLELLNKWVFTMDLSDLENITKTSISVRAPIGRVNEKYLQDLVLECPKGIDFLQNYFSKIQNYLLLLKNRKTLLRQKRIS</sequence>
<evidence type="ECO:0000313" key="2">
    <source>
        <dbReference type="EMBL" id="KAK9875160.1"/>
    </source>
</evidence>
<feature type="region of interest" description="Disordered" evidence="1">
    <location>
        <begin position="956"/>
        <end position="976"/>
    </location>
</feature>
<protein>
    <submittedName>
        <fullName evidence="2">Uncharacterized protein</fullName>
    </submittedName>
</protein>
<dbReference type="Proteomes" id="UP001431783">
    <property type="component" value="Unassembled WGS sequence"/>
</dbReference>
<reference evidence="2 3" key="1">
    <citation type="submission" date="2023-03" db="EMBL/GenBank/DDBJ databases">
        <title>Genome insight into feeding habits of ladybird beetles.</title>
        <authorList>
            <person name="Li H.-S."/>
            <person name="Huang Y.-H."/>
            <person name="Pang H."/>
        </authorList>
    </citation>
    <scope>NUCLEOTIDE SEQUENCE [LARGE SCALE GENOMIC DNA]</scope>
    <source>
        <strain evidence="2">SYSU_2023b</strain>
        <tissue evidence="2">Whole body</tissue>
    </source>
</reference>
<evidence type="ECO:0000313" key="3">
    <source>
        <dbReference type="Proteomes" id="UP001431783"/>
    </source>
</evidence>
<name>A0AAW1U2L2_9CUCU</name>
<proteinExistence type="predicted"/>
<accession>A0AAW1U2L2</accession>
<evidence type="ECO:0000256" key="1">
    <source>
        <dbReference type="SAM" id="MobiDB-lite"/>
    </source>
</evidence>
<feature type="region of interest" description="Disordered" evidence="1">
    <location>
        <begin position="622"/>
        <end position="678"/>
    </location>
</feature>
<feature type="compositionally biased region" description="Basic and acidic residues" evidence="1">
    <location>
        <begin position="1"/>
        <end position="16"/>
    </location>
</feature>
<feature type="region of interest" description="Disordered" evidence="1">
    <location>
        <begin position="1"/>
        <end position="21"/>
    </location>
</feature>
<gene>
    <name evidence="2" type="ORF">WA026_005951</name>
</gene>
<feature type="compositionally biased region" description="Basic and acidic residues" evidence="1">
    <location>
        <begin position="960"/>
        <end position="969"/>
    </location>
</feature>
<comment type="caution">
    <text evidence="2">The sequence shown here is derived from an EMBL/GenBank/DDBJ whole genome shotgun (WGS) entry which is preliminary data.</text>
</comment>
<organism evidence="2 3">
    <name type="scientific">Henosepilachna vigintioctopunctata</name>
    <dbReference type="NCBI Taxonomy" id="420089"/>
    <lineage>
        <taxon>Eukaryota</taxon>
        <taxon>Metazoa</taxon>
        <taxon>Ecdysozoa</taxon>
        <taxon>Arthropoda</taxon>
        <taxon>Hexapoda</taxon>
        <taxon>Insecta</taxon>
        <taxon>Pterygota</taxon>
        <taxon>Neoptera</taxon>
        <taxon>Endopterygota</taxon>
        <taxon>Coleoptera</taxon>
        <taxon>Polyphaga</taxon>
        <taxon>Cucujiformia</taxon>
        <taxon>Coccinelloidea</taxon>
        <taxon>Coccinellidae</taxon>
        <taxon>Epilachninae</taxon>
        <taxon>Epilachnini</taxon>
        <taxon>Henosepilachna</taxon>
    </lineage>
</organism>
<keyword evidence="3" id="KW-1185">Reference proteome</keyword>
<dbReference type="EMBL" id="JARQZJ010000032">
    <property type="protein sequence ID" value="KAK9875160.1"/>
    <property type="molecule type" value="Genomic_DNA"/>
</dbReference>